<name>A0A9X2DT94_9BACI</name>
<dbReference type="AlphaFoldDB" id="A0A9X2DT94"/>
<accession>A0A9X2DT94</accession>
<reference evidence="1" key="1">
    <citation type="submission" date="2022-05" db="EMBL/GenBank/DDBJ databases">
        <title>Comparative Genomics of Spacecraft Associated Microbes.</title>
        <authorList>
            <person name="Tran M.T."/>
            <person name="Wright A."/>
            <person name="Seuylemezian A."/>
            <person name="Eisen J."/>
            <person name="Coil D."/>
        </authorList>
    </citation>
    <scope>NUCLEOTIDE SEQUENCE</scope>
    <source>
        <strain evidence="1">214.1.1</strain>
    </source>
</reference>
<dbReference type="RefSeq" id="WP_251225359.1">
    <property type="nucleotide sequence ID" value="NZ_JAMBOL010000113.1"/>
</dbReference>
<feature type="non-terminal residue" evidence="1">
    <location>
        <position position="1"/>
    </location>
</feature>
<dbReference type="EMBL" id="JAMBOL010000113">
    <property type="protein sequence ID" value="MCM3716726.1"/>
    <property type="molecule type" value="Genomic_DNA"/>
</dbReference>
<sequence>IYEIKHLQGRIEEGRRLRALRGCLKEARFQSSLKNGNGFARRIKKNRLAVFLIYEIKHLQGRIEEGRRLRALRGCLKEARFQSS</sequence>
<evidence type="ECO:0000313" key="2">
    <source>
        <dbReference type="Proteomes" id="UP001139179"/>
    </source>
</evidence>
<evidence type="ECO:0000313" key="1">
    <source>
        <dbReference type="EMBL" id="MCM3716726.1"/>
    </source>
</evidence>
<gene>
    <name evidence="1" type="ORF">M3202_22230</name>
</gene>
<keyword evidence="2" id="KW-1185">Reference proteome</keyword>
<proteinExistence type="predicted"/>
<dbReference type="Proteomes" id="UP001139179">
    <property type="component" value="Unassembled WGS sequence"/>
</dbReference>
<protein>
    <submittedName>
        <fullName evidence="1">Uncharacterized protein</fullName>
    </submittedName>
</protein>
<comment type="caution">
    <text evidence="1">The sequence shown here is derived from an EMBL/GenBank/DDBJ whole genome shotgun (WGS) entry which is preliminary data.</text>
</comment>
<organism evidence="1 2">
    <name type="scientific">Halalkalibacter oceani</name>
    <dbReference type="NCBI Taxonomy" id="1653776"/>
    <lineage>
        <taxon>Bacteria</taxon>
        <taxon>Bacillati</taxon>
        <taxon>Bacillota</taxon>
        <taxon>Bacilli</taxon>
        <taxon>Bacillales</taxon>
        <taxon>Bacillaceae</taxon>
        <taxon>Halalkalibacter</taxon>
    </lineage>
</organism>
<feature type="non-terminal residue" evidence="1">
    <location>
        <position position="84"/>
    </location>
</feature>